<reference evidence="3 4" key="1">
    <citation type="journal article" date="2013" name="Genome Announc.">
        <title>Genome Sequence of the Polycyclic Aromatic Hydrocarbon-Degrading Bacterium Strain Marinobacter nanhaiticus D15-8WT.</title>
        <authorList>
            <person name="Cui Z."/>
            <person name="Gao W."/>
            <person name="Li Q."/>
            <person name="Xu G."/>
            <person name="Zheng L."/>
        </authorList>
    </citation>
    <scope>NUCLEOTIDE SEQUENCE [LARGE SCALE GENOMIC DNA]</scope>
    <source>
        <strain evidence="3 4">D15-8W</strain>
    </source>
</reference>
<proteinExistence type="inferred from homology"/>
<feature type="domain" description="Amidase" evidence="2">
    <location>
        <begin position="39"/>
        <end position="458"/>
    </location>
</feature>
<dbReference type="PROSITE" id="PS00571">
    <property type="entry name" value="AMIDASES"/>
    <property type="match status" value="1"/>
</dbReference>
<dbReference type="Proteomes" id="UP000013165">
    <property type="component" value="Unassembled WGS sequence"/>
</dbReference>
<evidence type="ECO:0000259" key="2">
    <source>
        <dbReference type="Pfam" id="PF01425"/>
    </source>
</evidence>
<dbReference type="PANTHER" id="PTHR11895">
    <property type="entry name" value="TRANSAMIDASE"/>
    <property type="match status" value="1"/>
</dbReference>
<evidence type="ECO:0000313" key="4">
    <source>
        <dbReference type="Proteomes" id="UP000013165"/>
    </source>
</evidence>
<keyword evidence="3" id="KW-0378">Hydrolase</keyword>
<gene>
    <name evidence="3" type="ORF">J057_02730</name>
</gene>
<dbReference type="InterPro" id="IPR020556">
    <property type="entry name" value="Amidase_CS"/>
</dbReference>
<dbReference type="InterPro" id="IPR023631">
    <property type="entry name" value="Amidase_dom"/>
</dbReference>
<evidence type="ECO:0000313" key="3">
    <source>
        <dbReference type="EMBL" id="ENO16586.1"/>
    </source>
</evidence>
<dbReference type="OrthoDB" id="9811471at2"/>
<evidence type="ECO:0000256" key="1">
    <source>
        <dbReference type="ARBA" id="ARBA00009199"/>
    </source>
</evidence>
<dbReference type="STRING" id="626887.J057_02730"/>
<accession>N6WYA2</accession>
<comment type="caution">
    <text evidence="3">The sequence shown here is derived from an EMBL/GenBank/DDBJ whole genome shotgun (WGS) entry which is preliminary data.</text>
</comment>
<protein>
    <submittedName>
        <fullName evidence="3">Amidase</fullName>
        <ecNumber evidence="3">3.5.1.4</ecNumber>
    </submittedName>
</protein>
<dbReference type="NCBIfam" id="NF005899">
    <property type="entry name" value="PRK07869.1"/>
    <property type="match status" value="1"/>
</dbReference>
<dbReference type="InterPro" id="IPR036928">
    <property type="entry name" value="AS_sf"/>
</dbReference>
<organism evidence="3 4">
    <name type="scientific">Marinobacter nanhaiticus D15-8W</name>
    <dbReference type="NCBI Taxonomy" id="626887"/>
    <lineage>
        <taxon>Bacteria</taxon>
        <taxon>Pseudomonadati</taxon>
        <taxon>Pseudomonadota</taxon>
        <taxon>Gammaproteobacteria</taxon>
        <taxon>Pseudomonadales</taxon>
        <taxon>Marinobacteraceae</taxon>
        <taxon>Marinobacter</taxon>
    </lineage>
</organism>
<comment type="similarity">
    <text evidence="1">Belongs to the amidase family.</text>
</comment>
<sequence>MTAQERLAPVHAFSNDALSDHDATALATLIRQGKLSSREVIAAAIERARKVEPVLHGLAHTDFEGAFRAASRPGQGPFSGVPTLIKDNTDVVGQPTLHGSLATSGELKKTTSPFARQLLAQGMIPLGKSALPEFGFNASTEPAHGAPTRNPWNPAFSCGASSGGSAALVAAGVVPIAHANDGGGSIRIPAACCGLVGLKPSRGRLVENEAGRVLPINIISEGVVTRSVRDTARFFSEAERYIHNPKLPAMGEVLGPGKRRLRIGLVVDSITGKGTDAITRETVESTAGLLEDLGHAIIPMEVPVPRQFAEDFAHYWAFLAFMMRKGGRSFLGRGFDPGRVDALTRGLSNRFTARFHHLPATLWRLRQSQTLYSRELERLGVDTVLSPVVAHTTPPLGHLGTEQPFELLFQRLIDYVSFTPLANAAGAPAISLPMGKTPDNLPVGIHLSARRGRERDLLELAFELEQAKPWRTIQGL</sequence>
<dbReference type="AlphaFoldDB" id="N6WYA2"/>
<keyword evidence="4" id="KW-1185">Reference proteome</keyword>
<dbReference type="Pfam" id="PF01425">
    <property type="entry name" value="Amidase"/>
    <property type="match status" value="1"/>
</dbReference>
<dbReference type="InterPro" id="IPR000120">
    <property type="entry name" value="Amidase"/>
</dbReference>
<dbReference type="GO" id="GO:0004040">
    <property type="term" value="F:amidase activity"/>
    <property type="evidence" value="ECO:0007669"/>
    <property type="project" value="UniProtKB-EC"/>
</dbReference>
<dbReference type="PATRIC" id="fig|626887.3.peg.524"/>
<dbReference type="HOGENOM" id="CLU_009600_0_4_6"/>
<name>N6WYA2_9GAMM</name>
<dbReference type="Gene3D" id="3.90.1300.10">
    <property type="entry name" value="Amidase signature (AS) domain"/>
    <property type="match status" value="1"/>
</dbReference>
<dbReference type="eggNOG" id="COG0154">
    <property type="taxonomic scope" value="Bacteria"/>
</dbReference>
<dbReference type="SUPFAM" id="SSF75304">
    <property type="entry name" value="Amidase signature (AS) enzymes"/>
    <property type="match status" value="1"/>
</dbReference>
<dbReference type="EMBL" id="APLQ01000010">
    <property type="protein sequence ID" value="ENO16586.1"/>
    <property type="molecule type" value="Genomic_DNA"/>
</dbReference>
<dbReference type="RefSeq" id="WP_004583096.1">
    <property type="nucleotide sequence ID" value="NZ_AP028878.1"/>
</dbReference>
<dbReference type="PANTHER" id="PTHR11895:SF7">
    <property type="entry name" value="GLUTAMYL-TRNA(GLN) AMIDOTRANSFERASE SUBUNIT A, MITOCHONDRIAL"/>
    <property type="match status" value="1"/>
</dbReference>
<dbReference type="EC" id="3.5.1.4" evidence="3"/>